<dbReference type="PROSITE" id="PS00107">
    <property type="entry name" value="PROTEIN_KINASE_ATP"/>
    <property type="match status" value="1"/>
</dbReference>
<dbReference type="FunFam" id="3.30.200.20:FF:000432">
    <property type="entry name" value="LRR receptor-like serine/threonine-protein kinase EFR"/>
    <property type="match status" value="1"/>
</dbReference>
<keyword evidence="11" id="KW-1133">Transmembrane helix</keyword>
<reference evidence="18 20" key="1">
    <citation type="journal article" date="2017" name="Nature">
        <title>The sunflower genome provides insights into oil metabolism, flowering and Asterid evolution.</title>
        <authorList>
            <person name="Badouin H."/>
            <person name="Gouzy J."/>
            <person name="Grassa C.J."/>
            <person name="Murat F."/>
            <person name="Staton S.E."/>
            <person name="Cottret L."/>
            <person name="Lelandais-Briere C."/>
            <person name="Owens G.L."/>
            <person name="Carrere S."/>
            <person name="Mayjonade B."/>
            <person name="Legrand L."/>
            <person name="Gill N."/>
            <person name="Kane N.C."/>
            <person name="Bowers J.E."/>
            <person name="Hubner S."/>
            <person name="Bellec A."/>
            <person name="Berard A."/>
            <person name="Berges H."/>
            <person name="Blanchet N."/>
            <person name="Boniface M.C."/>
            <person name="Brunel D."/>
            <person name="Catrice O."/>
            <person name="Chaidir N."/>
            <person name="Claudel C."/>
            <person name="Donnadieu C."/>
            <person name="Faraut T."/>
            <person name="Fievet G."/>
            <person name="Helmstetter N."/>
            <person name="King M."/>
            <person name="Knapp S.J."/>
            <person name="Lai Z."/>
            <person name="Le Paslier M.C."/>
            <person name="Lippi Y."/>
            <person name="Lorenzon L."/>
            <person name="Mandel J.R."/>
            <person name="Marage G."/>
            <person name="Marchand G."/>
            <person name="Marquand E."/>
            <person name="Bret-Mestries E."/>
            <person name="Morien E."/>
            <person name="Nambeesan S."/>
            <person name="Nguyen T."/>
            <person name="Pegot-Espagnet P."/>
            <person name="Pouilly N."/>
            <person name="Raftis F."/>
            <person name="Sallet E."/>
            <person name="Schiex T."/>
            <person name="Thomas J."/>
            <person name="Vandecasteele C."/>
            <person name="Vares D."/>
            <person name="Vear F."/>
            <person name="Vautrin S."/>
            <person name="Crespi M."/>
            <person name="Mangin B."/>
            <person name="Burke J.M."/>
            <person name="Salse J."/>
            <person name="Munos S."/>
            <person name="Vincourt P."/>
            <person name="Rieseberg L.H."/>
            <person name="Langlade N.B."/>
        </authorList>
    </citation>
    <scope>NUCLEOTIDE SEQUENCE [LARGE SCALE GENOMIC DNA]</scope>
    <source>
        <strain evidence="20">cv. SF193</strain>
        <tissue evidence="18">Leaves</tissue>
    </source>
</reference>
<evidence type="ECO:0000259" key="17">
    <source>
        <dbReference type="PROSITE" id="PS50011"/>
    </source>
</evidence>
<dbReference type="EC" id="2.7.11.1" evidence="2"/>
<keyword evidence="7" id="KW-0677">Repeat</keyword>
<keyword evidence="12" id="KW-0472">Membrane</keyword>
<evidence type="ECO:0000256" key="15">
    <source>
        <dbReference type="PROSITE-ProRule" id="PRU10141"/>
    </source>
</evidence>
<evidence type="ECO:0000256" key="6">
    <source>
        <dbReference type="ARBA" id="ARBA00022692"/>
    </source>
</evidence>
<dbReference type="Gene3D" id="3.30.200.20">
    <property type="entry name" value="Phosphorylase Kinase, domain 1"/>
    <property type="match status" value="1"/>
</dbReference>
<dbReference type="GO" id="GO:0005524">
    <property type="term" value="F:ATP binding"/>
    <property type="evidence" value="ECO:0007669"/>
    <property type="project" value="UniProtKB-UniRule"/>
</dbReference>
<keyword evidence="20" id="KW-1185">Reference proteome</keyword>
<dbReference type="FunFam" id="1.10.510.10:FF:001023">
    <property type="entry name" value="Os07g0541700 protein"/>
    <property type="match status" value="1"/>
</dbReference>
<evidence type="ECO:0000256" key="13">
    <source>
        <dbReference type="ARBA" id="ARBA00047899"/>
    </source>
</evidence>
<comment type="similarity">
    <text evidence="16">Belongs to the protein kinase superfamily.</text>
</comment>
<evidence type="ECO:0000256" key="11">
    <source>
        <dbReference type="ARBA" id="ARBA00022989"/>
    </source>
</evidence>
<sequence length="196" mass="21755">MQPFLMISYGSILKATNGLSQQNIIGTGTFSVVYKGILEPDGAMVAVKVLKLGTQGASRSFMAECEALRNIRHRNLVKIITSCSSIDFQGNDFKALIYEYMPNGSLERWLHPSLEQEIEIEEAPQRLSLRQRVTIAIDVAHAIHYLHQDSEVPIIHCDLKPSNILLDNDMVAHISDFGLAKLLPLKPAESSSIGIR</sequence>
<evidence type="ECO:0000256" key="4">
    <source>
        <dbReference type="ARBA" id="ARBA00022614"/>
    </source>
</evidence>
<dbReference type="PANTHER" id="PTHR27008">
    <property type="entry name" value="OS04G0122200 PROTEIN"/>
    <property type="match status" value="1"/>
</dbReference>
<keyword evidence="8 15" id="KW-0547">Nucleotide-binding</keyword>
<evidence type="ECO:0000256" key="8">
    <source>
        <dbReference type="ARBA" id="ARBA00022741"/>
    </source>
</evidence>
<evidence type="ECO:0000256" key="12">
    <source>
        <dbReference type="ARBA" id="ARBA00023136"/>
    </source>
</evidence>
<dbReference type="InParanoid" id="A0A251UDY3"/>
<dbReference type="InterPro" id="IPR051809">
    <property type="entry name" value="Plant_receptor-like_S/T_kinase"/>
</dbReference>
<keyword evidence="5 18" id="KW-0808">Transferase</keyword>
<dbReference type="PROSITE" id="PS00108">
    <property type="entry name" value="PROTEIN_KINASE_ST"/>
    <property type="match status" value="1"/>
</dbReference>
<keyword evidence="4" id="KW-0433">Leucine-rich repeat</keyword>
<comment type="subcellular location">
    <subcellularLocation>
        <location evidence="1">Membrane</location>
    </subcellularLocation>
</comment>
<dbReference type="OrthoDB" id="676979at2759"/>
<reference evidence="19" key="2">
    <citation type="submission" date="2017-02" db="EMBL/GenBank/DDBJ databases">
        <title>Sunflower complete genome.</title>
        <authorList>
            <person name="Langlade N."/>
            <person name="Munos S."/>
        </authorList>
    </citation>
    <scope>NUCLEOTIDE SEQUENCE [LARGE SCALE GENOMIC DNA]</scope>
    <source>
        <tissue evidence="19">Leaves</tissue>
    </source>
</reference>
<proteinExistence type="inferred from homology"/>
<organism evidence="19 20">
    <name type="scientific">Helianthus annuus</name>
    <name type="common">Common sunflower</name>
    <dbReference type="NCBI Taxonomy" id="4232"/>
    <lineage>
        <taxon>Eukaryota</taxon>
        <taxon>Viridiplantae</taxon>
        <taxon>Streptophyta</taxon>
        <taxon>Embryophyta</taxon>
        <taxon>Tracheophyta</taxon>
        <taxon>Spermatophyta</taxon>
        <taxon>Magnoliopsida</taxon>
        <taxon>eudicotyledons</taxon>
        <taxon>Gunneridae</taxon>
        <taxon>Pentapetalae</taxon>
        <taxon>asterids</taxon>
        <taxon>campanulids</taxon>
        <taxon>Asterales</taxon>
        <taxon>Asteraceae</taxon>
        <taxon>Asteroideae</taxon>
        <taxon>Heliantheae alliance</taxon>
        <taxon>Heliantheae</taxon>
        <taxon>Helianthus</taxon>
    </lineage>
</organism>
<dbReference type="InterPro" id="IPR011009">
    <property type="entry name" value="Kinase-like_dom_sf"/>
</dbReference>
<feature type="binding site" evidence="15">
    <location>
        <position position="48"/>
    </location>
    <ligand>
        <name>ATP</name>
        <dbReference type="ChEBI" id="CHEBI:30616"/>
    </ligand>
</feature>
<dbReference type="InterPro" id="IPR008271">
    <property type="entry name" value="Ser/Thr_kinase_AS"/>
</dbReference>
<accession>A0A251UDY3</accession>
<dbReference type="GO" id="GO:0016020">
    <property type="term" value="C:membrane"/>
    <property type="evidence" value="ECO:0007669"/>
    <property type="project" value="UniProtKB-SubCell"/>
</dbReference>
<dbReference type="InterPro" id="IPR000719">
    <property type="entry name" value="Prot_kinase_dom"/>
</dbReference>
<evidence type="ECO:0000256" key="5">
    <source>
        <dbReference type="ARBA" id="ARBA00022679"/>
    </source>
</evidence>
<dbReference type="AlphaFoldDB" id="A0A251UDY3"/>
<dbReference type="STRING" id="4232.A0A251UDY3"/>
<dbReference type="GO" id="GO:0004674">
    <property type="term" value="F:protein serine/threonine kinase activity"/>
    <property type="evidence" value="ECO:0007669"/>
    <property type="project" value="UniProtKB-KW"/>
</dbReference>
<evidence type="ECO:0000256" key="3">
    <source>
        <dbReference type="ARBA" id="ARBA00022527"/>
    </source>
</evidence>
<evidence type="ECO:0000256" key="1">
    <source>
        <dbReference type="ARBA" id="ARBA00004370"/>
    </source>
</evidence>
<dbReference type="PROSITE" id="PS50011">
    <property type="entry name" value="PROTEIN_KINASE_DOM"/>
    <property type="match status" value="1"/>
</dbReference>
<name>A0A251UDY3_HELAN</name>
<keyword evidence="3 16" id="KW-0723">Serine/threonine-protein kinase</keyword>
<dbReference type="Gene3D" id="1.10.510.10">
    <property type="entry name" value="Transferase(Phosphotransferase) domain 1"/>
    <property type="match status" value="1"/>
</dbReference>
<keyword evidence="9 19" id="KW-0418">Kinase</keyword>
<dbReference type="SUPFAM" id="SSF56112">
    <property type="entry name" value="Protein kinase-like (PK-like)"/>
    <property type="match status" value="1"/>
</dbReference>
<comment type="catalytic activity">
    <reaction evidence="13">
        <text>L-threonyl-[protein] + ATP = O-phospho-L-threonyl-[protein] + ADP + H(+)</text>
        <dbReference type="Rhea" id="RHEA:46608"/>
        <dbReference type="Rhea" id="RHEA-COMP:11060"/>
        <dbReference type="Rhea" id="RHEA-COMP:11605"/>
        <dbReference type="ChEBI" id="CHEBI:15378"/>
        <dbReference type="ChEBI" id="CHEBI:30013"/>
        <dbReference type="ChEBI" id="CHEBI:30616"/>
        <dbReference type="ChEBI" id="CHEBI:61977"/>
        <dbReference type="ChEBI" id="CHEBI:456216"/>
        <dbReference type="EC" id="2.7.11.1"/>
    </reaction>
</comment>
<protein>
    <recommendedName>
        <fullName evidence="2">non-specific serine/threonine protein kinase</fullName>
        <ecNumber evidence="2">2.7.11.1</ecNumber>
    </recommendedName>
</protein>
<evidence type="ECO:0000256" key="16">
    <source>
        <dbReference type="RuleBase" id="RU000304"/>
    </source>
</evidence>
<reference evidence="18" key="3">
    <citation type="submission" date="2020-06" db="EMBL/GenBank/DDBJ databases">
        <title>Helianthus annuus Genome sequencing and assembly Release 2.</title>
        <authorList>
            <person name="Gouzy J."/>
            <person name="Langlade N."/>
            <person name="Munos S."/>
        </authorList>
    </citation>
    <scope>NUCLEOTIDE SEQUENCE</scope>
    <source>
        <tissue evidence="18">Leaves</tissue>
    </source>
</reference>
<evidence type="ECO:0000256" key="10">
    <source>
        <dbReference type="ARBA" id="ARBA00022840"/>
    </source>
</evidence>
<dbReference type="Proteomes" id="UP000215914">
    <property type="component" value="Chromosome 7"/>
</dbReference>
<evidence type="ECO:0000256" key="9">
    <source>
        <dbReference type="ARBA" id="ARBA00022777"/>
    </source>
</evidence>
<evidence type="ECO:0000313" key="19">
    <source>
        <dbReference type="EMBL" id="OTG21314.1"/>
    </source>
</evidence>
<dbReference type="PANTHER" id="PTHR27008:SF596">
    <property type="entry name" value="OS02G0215500 PROTEIN"/>
    <property type="match status" value="1"/>
</dbReference>
<gene>
    <name evidence="19" type="ORF">HannXRQ_Chr07g0202801</name>
    <name evidence="18" type="ORF">HanXRQr2_Chr07g0312471</name>
</gene>
<dbReference type="OMA" id="TIESWIY"/>
<evidence type="ECO:0000313" key="18">
    <source>
        <dbReference type="EMBL" id="KAF5800129.1"/>
    </source>
</evidence>
<evidence type="ECO:0000256" key="14">
    <source>
        <dbReference type="ARBA" id="ARBA00048679"/>
    </source>
</evidence>
<dbReference type="SMART" id="SM00220">
    <property type="entry name" value="S_TKc"/>
    <property type="match status" value="1"/>
</dbReference>
<dbReference type="Gramene" id="mRNA:HanXRQr2_Chr07g0312471">
    <property type="protein sequence ID" value="CDS:HanXRQr2_Chr07g0312471.1"/>
    <property type="gene ID" value="HanXRQr2_Chr07g0312471"/>
</dbReference>
<keyword evidence="10 15" id="KW-0067">ATP-binding</keyword>
<dbReference type="EMBL" id="CM007896">
    <property type="protein sequence ID" value="OTG21314.1"/>
    <property type="molecule type" value="Genomic_DNA"/>
</dbReference>
<dbReference type="EMBL" id="MNCJ02000322">
    <property type="protein sequence ID" value="KAF5800129.1"/>
    <property type="molecule type" value="Genomic_DNA"/>
</dbReference>
<dbReference type="Pfam" id="PF00069">
    <property type="entry name" value="Pkinase"/>
    <property type="match status" value="1"/>
</dbReference>
<keyword evidence="6" id="KW-0812">Transmembrane</keyword>
<evidence type="ECO:0000313" key="20">
    <source>
        <dbReference type="Proteomes" id="UP000215914"/>
    </source>
</evidence>
<dbReference type="InterPro" id="IPR017441">
    <property type="entry name" value="Protein_kinase_ATP_BS"/>
</dbReference>
<feature type="domain" description="Protein kinase" evidence="17">
    <location>
        <begin position="19"/>
        <end position="196"/>
    </location>
</feature>
<comment type="catalytic activity">
    <reaction evidence="14">
        <text>L-seryl-[protein] + ATP = O-phospho-L-seryl-[protein] + ADP + H(+)</text>
        <dbReference type="Rhea" id="RHEA:17989"/>
        <dbReference type="Rhea" id="RHEA-COMP:9863"/>
        <dbReference type="Rhea" id="RHEA-COMP:11604"/>
        <dbReference type="ChEBI" id="CHEBI:15378"/>
        <dbReference type="ChEBI" id="CHEBI:29999"/>
        <dbReference type="ChEBI" id="CHEBI:30616"/>
        <dbReference type="ChEBI" id="CHEBI:83421"/>
        <dbReference type="ChEBI" id="CHEBI:456216"/>
        <dbReference type="EC" id="2.7.11.1"/>
    </reaction>
</comment>
<evidence type="ECO:0000256" key="7">
    <source>
        <dbReference type="ARBA" id="ARBA00022737"/>
    </source>
</evidence>
<evidence type="ECO:0000256" key="2">
    <source>
        <dbReference type="ARBA" id="ARBA00012513"/>
    </source>
</evidence>